<evidence type="ECO:0000256" key="6">
    <source>
        <dbReference type="SAM" id="MobiDB-lite"/>
    </source>
</evidence>
<evidence type="ECO:0000256" key="5">
    <source>
        <dbReference type="RuleBase" id="RU369104"/>
    </source>
</evidence>
<feature type="compositionally biased region" description="Basic and acidic residues" evidence="6">
    <location>
        <begin position="445"/>
        <end position="458"/>
    </location>
</feature>
<dbReference type="GO" id="GO:0005634">
    <property type="term" value="C:nucleus"/>
    <property type="evidence" value="ECO:0007669"/>
    <property type="project" value="UniProtKB-SubCell"/>
</dbReference>
<dbReference type="InterPro" id="IPR025610">
    <property type="entry name" value="MYC/MYB_N"/>
</dbReference>
<evidence type="ECO:0000256" key="4">
    <source>
        <dbReference type="ARBA" id="ARBA00023242"/>
    </source>
</evidence>
<dbReference type="InterPro" id="IPR045084">
    <property type="entry name" value="AIB/MYC-like"/>
</dbReference>
<dbReference type="SUPFAM" id="SSF47459">
    <property type="entry name" value="HLH, helix-loop-helix DNA-binding domain"/>
    <property type="match status" value="1"/>
</dbReference>
<organism evidence="8 9">
    <name type="scientific">Populus alba x Populus x berolinensis</name>
    <dbReference type="NCBI Taxonomy" id="444605"/>
    <lineage>
        <taxon>Eukaryota</taxon>
        <taxon>Viridiplantae</taxon>
        <taxon>Streptophyta</taxon>
        <taxon>Embryophyta</taxon>
        <taxon>Tracheophyta</taxon>
        <taxon>Spermatophyta</taxon>
        <taxon>Magnoliopsida</taxon>
        <taxon>eudicotyledons</taxon>
        <taxon>Gunneridae</taxon>
        <taxon>Pentapetalae</taxon>
        <taxon>rosids</taxon>
        <taxon>fabids</taxon>
        <taxon>Malpighiales</taxon>
        <taxon>Salicaceae</taxon>
        <taxon>Saliceae</taxon>
        <taxon>Populus</taxon>
    </lineage>
</organism>
<dbReference type="InterPro" id="IPR011598">
    <property type="entry name" value="bHLH_dom"/>
</dbReference>
<dbReference type="Pfam" id="PF00010">
    <property type="entry name" value="HLH"/>
    <property type="match status" value="1"/>
</dbReference>
<reference evidence="8" key="1">
    <citation type="journal article" date="2023" name="Mol. Ecol. Resour.">
        <title>Chromosome-level genome assembly of a triploid poplar Populus alba 'Berolinensis'.</title>
        <authorList>
            <person name="Chen S."/>
            <person name="Yu Y."/>
            <person name="Wang X."/>
            <person name="Wang S."/>
            <person name="Zhang T."/>
            <person name="Zhou Y."/>
            <person name="He R."/>
            <person name="Meng N."/>
            <person name="Wang Y."/>
            <person name="Liu W."/>
            <person name="Liu Z."/>
            <person name="Liu J."/>
            <person name="Guo Q."/>
            <person name="Huang H."/>
            <person name="Sederoff R.R."/>
            <person name="Wang G."/>
            <person name="Qu G."/>
            <person name="Chen S."/>
        </authorList>
    </citation>
    <scope>NUCLEOTIDE SEQUENCE</scope>
    <source>
        <strain evidence="8">SC-2020</strain>
    </source>
</reference>
<protein>
    <recommendedName>
        <fullName evidence="5">Transcription factor</fullName>
        <shortName evidence="5">bHLH transcription factor</shortName>
    </recommendedName>
    <alternativeName>
        <fullName evidence="5">Basic helix-loop-helix protein</fullName>
    </alternativeName>
</protein>
<feature type="compositionally biased region" description="Basic and acidic residues" evidence="6">
    <location>
        <begin position="468"/>
        <end position="482"/>
    </location>
</feature>
<dbReference type="GO" id="GO:0003700">
    <property type="term" value="F:DNA-binding transcription factor activity"/>
    <property type="evidence" value="ECO:0007669"/>
    <property type="project" value="InterPro"/>
</dbReference>
<dbReference type="GO" id="GO:0046983">
    <property type="term" value="F:protein dimerization activity"/>
    <property type="evidence" value="ECO:0007669"/>
    <property type="project" value="InterPro"/>
</dbReference>
<sequence>MTLYDAGRLKRDGAYLGFFEHTPLRHYLTALGSYNCPFALFFEKKPVAPLAGGLAINPNNVPRMWQNEKTTLSPDLILNPKHRENLQTGETEESLEAENSRKDKPTYIGWFESETNMGEKSWVNGEKGMVESVLGVEACEFLITSASKKLLNDLVSPPVSLGVQQGLVQLVEGFNWNYAIFWHASGLKTGGSILVWGDGICRDPKGQGIGDGSSSGDGQSEGAEKRKEVKKRVLQKLHMCFNGSDDDNFAVSLDEVSDVEMFYLTSMYFTFRCDSTYGPGEAYQSGRSIWALGMPGCLGHYQLRSVLARSAGFQTVVFLPVKSGVLELGSVKSIPEQHDFVEKARSIFGASNTAQAKAAPKIFGRELSLGSSKSRSISINFSPKVEDELIFTSEPYAMQPMSTDQDYGSTFSGHPSDKSEAKLFPHVNQTIVGFNAETLVGGLEQPKDDLSPPGDERKPRKRGRKPANGREEPLNHVEAERQRREKLNQRFYALRAVVPNISKMDKASLLGDAITFITDLQKKIRVLETERGVVNNNQKQLPVPEIDFQPRQDDAVVRASCPMESHPVSTFIETFREHQITAQDCNVSVEGDKIVHTFSIRTQGGAADQLKEKLEAALSK</sequence>
<feature type="region of interest" description="Disordered" evidence="6">
    <location>
        <begin position="401"/>
        <end position="420"/>
    </location>
</feature>
<feature type="region of interest" description="Disordered" evidence="6">
    <location>
        <begin position="442"/>
        <end position="482"/>
    </location>
</feature>
<proteinExistence type="predicted"/>
<dbReference type="PROSITE" id="PS50888">
    <property type="entry name" value="BHLH"/>
    <property type="match status" value="1"/>
</dbReference>
<keyword evidence="3 5" id="KW-0804">Transcription</keyword>
<dbReference type="InterPro" id="IPR036638">
    <property type="entry name" value="HLH_DNA-bd_sf"/>
</dbReference>
<comment type="caution">
    <text evidence="8">The sequence shown here is derived from an EMBL/GenBank/DDBJ whole genome shotgun (WGS) entry which is preliminary data.</text>
</comment>
<dbReference type="SMART" id="SM00353">
    <property type="entry name" value="HLH"/>
    <property type="match status" value="1"/>
</dbReference>
<name>A0AAD6W587_9ROSI</name>
<evidence type="ECO:0000256" key="3">
    <source>
        <dbReference type="ARBA" id="ARBA00023163"/>
    </source>
</evidence>
<dbReference type="Proteomes" id="UP001164929">
    <property type="component" value="Chromosome 5"/>
</dbReference>
<evidence type="ECO:0000313" key="9">
    <source>
        <dbReference type="Proteomes" id="UP001164929"/>
    </source>
</evidence>
<evidence type="ECO:0000256" key="1">
    <source>
        <dbReference type="ARBA" id="ARBA00004123"/>
    </source>
</evidence>
<accession>A0AAD6W587</accession>
<feature type="domain" description="BHLH" evidence="7">
    <location>
        <begin position="471"/>
        <end position="520"/>
    </location>
</feature>
<dbReference type="GO" id="GO:0000976">
    <property type="term" value="F:transcription cis-regulatory region binding"/>
    <property type="evidence" value="ECO:0007669"/>
    <property type="project" value="TreeGrafter"/>
</dbReference>
<dbReference type="FunFam" id="4.10.280.10:FF:000078">
    <property type="entry name" value="Transcription factor bHLH13"/>
    <property type="match status" value="1"/>
</dbReference>
<keyword evidence="4 5" id="KW-0539">Nucleus</keyword>
<dbReference type="PANTHER" id="PTHR11514:SF53">
    <property type="entry name" value="TRANSCRIPTION FACTOR BHLH3"/>
    <property type="match status" value="1"/>
</dbReference>
<dbReference type="CDD" id="cd11449">
    <property type="entry name" value="bHLH_AtAIB_like"/>
    <property type="match status" value="1"/>
</dbReference>
<dbReference type="AlphaFoldDB" id="A0AAD6W587"/>
<dbReference type="Pfam" id="PF14215">
    <property type="entry name" value="bHLH-MYC_N"/>
    <property type="match status" value="1"/>
</dbReference>
<dbReference type="Gene3D" id="4.10.280.10">
    <property type="entry name" value="Helix-loop-helix DNA-binding domain"/>
    <property type="match status" value="1"/>
</dbReference>
<evidence type="ECO:0000256" key="2">
    <source>
        <dbReference type="ARBA" id="ARBA00023015"/>
    </source>
</evidence>
<dbReference type="EMBL" id="JAQIZT010000005">
    <property type="protein sequence ID" value="KAJ6998554.1"/>
    <property type="molecule type" value="Genomic_DNA"/>
</dbReference>
<keyword evidence="9" id="KW-1185">Reference proteome</keyword>
<feature type="compositionally biased region" description="Polar residues" evidence="6">
    <location>
        <begin position="401"/>
        <end position="413"/>
    </location>
</feature>
<comment type="subcellular location">
    <subcellularLocation>
        <location evidence="1 5">Nucleus</location>
    </subcellularLocation>
</comment>
<evidence type="ECO:0000313" key="8">
    <source>
        <dbReference type="EMBL" id="KAJ6998554.1"/>
    </source>
</evidence>
<evidence type="ECO:0000259" key="7">
    <source>
        <dbReference type="PROSITE" id="PS50888"/>
    </source>
</evidence>
<keyword evidence="2 5" id="KW-0805">Transcription regulation</keyword>
<gene>
    <name evidence="8" type="ORF">NC653_014657</name>
</gene>
<dbReference type="PANTHER" id="PTHR11514">
    <property type="entry name" value="MYC"/>
    <property type="match status" value="1"/>
</dbReference>